<comment type="subcellular location">
    <subcellularLocation>
        <location evidence="1">Nucleus</location>
    </subcellularLocation>
</comment>
<dbReference type="AlphaFoldDB" id="A0A0G4GW68"/>
<dbReference type="InterPro" id="IPR009072">
    <property type="entry name" value="Histone-fold"/>
</dbReference>
<dbReference type="GO" id="GO:0006272">
    <property type="term" value="P:leading strand elongation"/>
    <property type="evidence" value="ECO:0007669"/>
    <property type="project" value="TreeGrafter"/>
</dbReference>
<evidence type="ECO:0000259" key="5">
    <source>
        <dbReference type="Pfam" id="PF00808"/>
    </source>
</evidence>
<dbReference type="SUPFAM" id="SSF47113">
    <property type="entry name" value="Histone-fold"/>
    <property type="match status" value="1"/>
</dbReference>
<dbReference type="PANTHER" id="PTHR46172:SF1">
    <property type="entry name" value="DNA POLYMERASE EPSILON SUBUNIT 3"/>
    <property type="match status" value="1"/>
</dbReference>
<name>A0A0G4GW68_9ALVE</name>
<protein>
    <recommendedName>
        <fullName evidence="5">Transcription factor CBF/NF-Y/archaeal histone domain-containing protein</fullName>
    </recommendedName>
</protein>
<dbReference type="GO" id="GO:0031490">
    <property type="term" value="F:chromatin DNA binding"/>
    <property type="evidence" value="ECO:0007669"/>
    <property type="project" value="TreeGrafter"/>
</dbReference>
<dbReference type="Pfam" id="PF00808">
    <property type="entry name" value="CBFD_NFYB_HMF"/>
    <property type="match status" value="1"/>
</dbReference>
<dbReference type="Gene3D" id="1.10.20.10">
    <property type="entry name" value="Histone, subunit A"/>
    <property type="match status" value="1"/>
</dbReference>
<evidence type="ECO:0000313" key="6">
    <source>
        <dbReference type="EMBL" id="CEM35215.1"/>
    </source>
</evidence>
<dbReference type="GO" id="GO:0008622">
    <property type="term" value="C:epsilon DNA polymerase complex"/>
    <property type="evidence" value="ECO:0007669"/>
    <property type="project" value="TreeGrafter"/>
</dbReference>
<dbReference type="CDD" id="cd22928">
    <property type="entry name" value="HFD_POLE3_DPB4"/>
    <property type="match status" value="1"/>
</dbReference>
<feature type="compositionally biased region" description="Gly residues" evidence="3">
    <location>
        <begin position="151"/>
        <end position="160"/>
    </location>
</feature>
<feature type="region of interest" description="Disordered" evidence="3">
    <location>
        <begin position="112"/>
        <end position="234"/>
    </location>
</feature>
<sequence>MPMLQHSIELPHAHVHRILRQACPNMKFSKDCALAFNRAGVVFILYITAAALEIAKKNKRTMITGADILDAVRDCDFEEIIPELKEFFEDVMVDVKKRNDLYNDKYKRNKRPKLDLDKTEGGEATEGSMPRQRGLGADGVGDGEGDYAEGVGEGGGGPPVGVGEDADVVMGDGDGEDAVAEGEDAGEEEDEEGDDDGEDEGDAGEEEEEGEEEGDVGDSPQDEEEDEDEEDGEE</sequence>
<evidence type="ECO:0000256" key="4">
    <source>
        <dbReference type="SAM" id="Phobius"/>
    </source>
</evidence>
<feature type="transmembrane region" description="Helical" evidence="4">
    <location>
        <begin position="35"/>
        <end position="55"/>
    </location>
</feature>
<feature type="domain" description="Transcription factor CBF/NF-Y/archaeal histone" evidence="5">
    <location>
        <begin position="8"/>
        <end position="72"/>
    </location>
</feature>
<keyword evidence="4" id="KW-0812">Transmembrane</keyword>
<dbReference type="PANTHER" id="PTHR46172">
    <property type="entry name" value="DNA POLYMERASE EPSILON SUBUNIT 3"/>
    <property type="match status" value="1"/>
</dbReference>
<evidence type="ECO:0000256" key="3">
    <source>
        <dbReference type="SAM" id="MobiDB-lite"/>
    </source>
</evidence>
<evidence type="ECO:0000256" key="2">
    <source>
        <dbReference type="ARBA" id="ARBA00023242"/>
    </source>
</evidence>
<accession>A0A0G4GW68</accession>
<dbReference type="EMBL" id="CDMZ01001617">
    <property type="protein sequence ID" value="CEM35215.1"/>
    <property type="molecule type" value="Genomic_DNA"/>
</dbReference>
<feature type="compositionally biased region" description="Basic and acidic residues" evidence="3">
    <location>
        <begin position="112"/>
        <end position="121"/>
    </location>
</feature>
<dbReference type="VEuPathDB" id="CryptoDB:Cvel_23660"/>
<dbReference type="GO" id="GO:0046982">
    <property type="term" value="F:protein heterodimerization activity"/>
    <property type="evidence" value="ECO:0007669"/>
    <property type="project" value="InterPro"/>
</dbReference>
<keyword evidence="4" id="KW-0472">Membrane</keyword>
<proteinExistence type="predicted"/>
<dbReference type="InterPro" id="IPR003958">
    <property type="entry name" value="CBFA_NFYB_domain"/>
</dbReference>
<evidence type="ECO:0000256" key="1">
    <source>
        <dbReference type="ARBA" id="ARBA00004123"/>
    </source>
</evidence>
<gene>
    <name evidence="6" type="ORF">Cvel_23660</name>
</gene>
<organism evidence="6">
    <name type="scientific">Chromera velia CCMP2878</name>
    <dbReference type="NCBI Taxonomy" id="1169474"/>
    <lineage>
        <taxon>Eukaryota</taxon>
        <taxon>Sar</taxon>
        <taxon>Alveolata</taxon>
        <taxon>Colpodellida</taxon>
        <taxon>Chromeraceae</taxon>
        <taxon>Chromera</taxon>
    </lineage>
</organism>
<keyword evidence="2" id="KW-0539">Nucleus</keyword>
<feature type="compositionally biased region" description="Acidic residues" evidence="3">
    <location>
        <begin position="173"/>
        <end position="234"/>
    </location>
</feature>
<dbReference type="GO" id="GO:0006974">
    <property type="term" value="P:DNA damage response"/>
    <property type="evidence" value="ECO:0007669"/>
    <property type="project" value="TreeGrafter"/>
</dbReference>
<dbReference type="GO" id="GO:0008623">
    <property type="term" value="C:CHRAC"/>
    <property type="evidence" value="ECO:0007669"/>
    <property type="project" value="TreeGrafter"/>
</dbReference>
<keyword evidence="4" id="KW-1133">Transmembrane helix</keyword>
<dbReference type="GO" id="GO:0031507">
    <property type="term" value="P:heterochromatin formation"/>
    <property type="evidence" value="ECO:0007669"/>
    <property type="project" value="TreeGrafter"/>
</dbReference>
<reference evidence="6" key="1">
    <citation type="submission" date="2014-11" db="EMBL/GenBank/DDBJ databases">
        <authorList>
            <person name="Otto D Thomas"/>
            <person name="Naeem Raeece"/>
        </authorList>
    </citation>
    <scope>NUCLEOTIDE SEQUENCE</scope>
</reference>
<dbReference type="InterPro" id="IPR051377">
    <property type="entry name" value="DNA_Pol-Epsilon_Subunit"/>
</dbReference>